<dbReference type="EMBL" id="JAVYJV010000015">
    <property type="protein sequence ID" value="KAK4352874.1"/>
    <property type="molecule type" value="Genomic_DNA"/>
</dbReference>
<dbReference type="InterPro" id="IPR001611">
    <property type="entry name" value="Leu-rich_rpt"/>
</dbReference>
<dbReference type="GO" id="GO:0016020">
    <property type="term" value="C:membrane"/>
    <property type="evidence" value="ECO:0007669"/>
    <property type="project" value="UniProtKB-SubCell"/>
</dbReference>
<comment type="similarity">
    <text evidence="2">Belongs to the RLP family.</text>
</comment>
<evidence type="ECO:0000313" key="10">
    <source>
        <dbReference type="Proteomes" id="UP001291623"/>
    </source>
</evidence>
<comment type="caution">
    <text evidence="9">The sequence shown here is derived from an EMBL/GenBank/DDBJ whole genome shotgun (WGS) entry which is preliminary data.</text>
</comment>
<organism evidence="9 10">
    <name type="scientific">Anisodus tanguticus</name>
    <dbReference type="NCBI Taxonomy" id="243964"/>
    <lineage>
        <taxon>Eukaryota</taxon>
        <taxon>Viridiplantae</taxon>
        <taxon>Streptophyta</taxon>
        <taxon>Embryophyta</taxon>
        <taxon>Tracheophyta</taxon>
        <taxon>Spermatophyta</taxon>
        <taxon>Magnoliopsida</taxon>
        <taxon>eudicotyledons</taxon>
        <taxon>Gunneridae</taxon>
        <taxon>Pentapetalae</taxon>
        <taxon>asterids</taxon>
        <taxon>lamiids</taxon>
        <taxon>Solanales</taxon>
        <taxon>Solanaceae</taxon>
        <taxon>Solanoideae</taxon>
        <taxon>Hyoscyameae</taxon>
        <taxon>Anisodus</taxon>
    </lineage>
</organism>
<evidence type="ECO:0000256" key="4">
    <source>
        <dbReference type="ARBA" id="ARBA00022692"/>
    </source>
</evidence>
<proteinExistence type="inferred from homology"/>
<keyword evidence="6" id="KW-1133">Transmembrane helix</keyword>
<keyword evidence="8" id="KW-0325">Glycoprotein</keyword>
<evidence type="ECO:0000256" key="8">
    <source>
        <dbReference type="ARBA" id="ARBA00023180"/>
    </source>
</evidence>
<reference evidence="9" key="1">
    <citation type="submission" date="2023-12" db="EMBL/GenBank/DDBJ databases">
        <title>Genome assembly of Anisodus tanguticus.</title>
        <authorList>
            <person name="Wang Y.-J."/>
        </authorList>
    </citation>
    <scope>NUCLEOTIDE SEQUENCE</scope>
    <source>
        <strain evidence="9">KB-2021</strain>
        <tissue evidence="9">Leaf</tissue>
    </source>
</reference>
<dbReference type="Gene3D" id="3.80.10.10">
    <property type="entry name" value="Ribonuclease Inhibitor"/>
    <property type="match status" value="1"/>
</dbReference>
<dbReference type="Pfam" id="PF00560">
    <property type="entry name" value="LRR_1"/>
    <property type="match status" value="2"/>
</dbReference>
<evidence type="ECO:0000256" key="6">
    <source>
        <dbReference type="ARBA" id="ARBA00022989"/>
    </source>
</evidence>
<dbReference type="PANTHER" id="PTHR48062:SF21">
    <property type="entry name" value="RECEPTOR-LIKE PROTEIN 12"/>
    <property type="match status" value="1"/>
</dbReference>
<dbReference type="InterPro" id="IPR032675">
    <property type="entry name" value="LRR_dom_sf"/>
</dbReference>
<sequence length="211" mass="23635">MSGIDLSSNRLNGDIPVEHGNLSEMQVLNLSHNNLMGEIPRTFSNLHDIECIDLSYNNLSGRIPHQLLELHSLAVFSVAQNNLSGAIPDLKGQFNTFDENSHEGNPFLCGPPLHIICRGTQLEHPFHSNSNENDQEANRDLLIHKTPTFFVCIIFFGFSLNNKLFITPLGMRPFLELCMYRATLFSSKAEKSKAMVDDSKRRIGSLPVEGQ</sequence>
<evidence type="ECO:0000256" key="1">
    <source>
        <dbReference type="ARBA" id="ARBA00004167"/>
    </source>
</evidence>
<dbReference type="SUPFAM" id="SSF52058">
    <property type="entry name" value="L domain-like"/>
    <property type="match status" value="1"/>
</dbReference>
<evidence type="ECO:0000256" key="7">
    <source>
        <dbReference type="ARBA" id="ARBA00023136"/>
    </source>
</evidence>
<evidence type="ECO:0000256" key="2">
    <source>
        <dbReference type="ARBA" id="ARBA00009592"/>
    </source>
</evidence>
<dbReference type="PANTHER" id="PTHR48062">
    <property type="entry name" value="RECEPTOR-LIKE PROTEIN 14"/>
    <property type="match status" value="1"/>
</dbReference>
<evidence type="ECO:0000256" key="5">
    <source>
        <dbReference type="ARBA" id="ARBA00022737"/>
    </source>
</evidence>
<keyword evidence="5" id="KW-0677">Repeat</keyword>
<evidence type="ECO:0000313" key="9">
    <source>
        <dbReference type="EMBL" id="KAK4352874.1"/>
    </source>
</evidence>
<dbReference type="InterPro" id="IPR051502">
    <property type="entry name" value="RLP_Defense_Trigger"/>
</dbReference>
<dbReference type="FunFam" id="3.80.10.10:FF:000111">
    <property type="entry name" value="LRR receptor-like serine/threonine-protein kinase ERECTA"/>
    <property type="match status" value="1"/>
</dbReference>
<accession>A0AAE1RIC5</accession>
<gene>
    <name evidence="9" type="ORF">RND71_028392</name>
</gene>
<keyword evidence="10" id="KW-1185">Reference proteome</keyword>
<dbReference type="AlphaFoldDB" id="A0AAE1RIC5"/>
<dbReference type="Proteomes" id="UP001291623">
    <property type="component" value="Unassembled WGS sequence"/>
</dbReference>
<keyword evidence="3" id="KW-0433">Leucine-rich repeat</keyword>
<evidence type="ECO:0000256" key="3">
    <source>
        <dbReference type="ARBA" id="ARBA00022614"/>
    </source>
</evidence>
<keyword evidence="7" id="KW-0472">Membrane</keyword>
<keyword evidence="4" id="KW-0812">Transmembrane</keyword>
<dbReference type="PRINTS" id="PR00019">
    <property type="entry name" value="LEURICHRPT"/>
</dbReference>
<protein>
    <submittedName>
        <fullName evidence="9">Uncharacterized protein</fullName>
    </submittedName>
</protein>
<name>A0AAE1RIC5_9SOLA</name>
<comment type="subcellular location">
    <subcellularLocation>
        <location evidence="1">Membrane</location>
        <topology evidence="1">Single-pass membrane protein</topology>
    </subcellularLocation>
</comment>